<proteinExistence type="predicted"/>
<dbReference type="eggNOG" id="ENOG502SR49">
    <property type="taxonomic scope" value="Eukaryota"/>
</dbReference>
<dbReference type="AlphaFoldDB" id="A0A0D3CA54"/>
<dbReference type="Proteomes" id="UP000032141">
    <property type="component" value="Chromosome C5"/>
</dbReference>
<evidence type="ECO:0000256" key="1">
    <source>
        <dbReference type="SAM" id="MobiDB-lite"/>
    </source>
</evidence>
<dbReference type="HOGENOM" id="CLU_062938_0_1_1"/>
<dbReference type="Gramene" id="Bo5g019680.1">
    <property type="protein sequence ID" value="Bo5g019680.1"/>
    <property type="gene ID" value="Bo5g019680"/>
</dbReference>
<name>A0A0D3CA54_BRAOL</name>
<dbReference type="OMA" id="MAIFMID"/>
<keyword evidence="3" id="KW-1185">Reference proteome</keyword>
<evidence type="ECO:0000313" key="2">
    <source>
        <dbReference type="EnsemblPlants" id="Bo5g019680.1"/>
    </source>
</evidence>
<evidence type="ECO:0008006" key="4">
    <source>
        <dbReference type="Google" id="ProtNLM"/>
    </source>
</evidence>
<protein>
    <recommendedName>
        <fullName evidence="4">DUF4219 domain-containing protein</fullName>
    </recommendedName>
</protein>
<sequence length="252" mass="28853">MVSSVPILIGTNFSEWKKKVEFTLGVLDLDLALREEEPSQLTNDSTEEEKAFHKAWEKANRLSIMFLRMTIASNIKTSLPVAEKAKAYLAAIEERFKTADKSLAGKLMADLTTMKHDGTSVDDSFLVQFILNSLPPQYGPFQINYNVIVEKWTSIELANKLVQEESRLGREGIKVAHYVQGAGPKAGKRHQPSHKRAPPRMNDSNQVNEKKARKDDRCNFYKMSRHFQKDCPKRKEWFEKKGIPYNPVHKSM</sequence>
<dbReference type="PANTHER" id="PTHR35317">
    <property type="entry name" value="OS04G0629600 PROTEIN"/>
    <property type="match status" value="1"/>
</dbReference>
<feature type="compositionally biased region" description="Basic residues" evidence="1">
    <location>
        <begin position="186"/>
        <end position="198"/>
    </location>
</feature>
<reference evidence="2 3" key="1">
    <citation type="journal article" date="2014" name="Genome Biol.">
        <title>Transcriptome and methylome profiling reveals relics of genome dominance in the mesopolyploid Brassica oleracea.</title>
        <authorList>
            <person name="Parkin I.A."/>
            <person name="Koh C."/>
            <person name="Tang H."/>
            <person name="Robinson S.J."/>
            <person name="Kagale S."/>
            <person name="Clarke W.E."/>
            <person name="Town C.D."/>
            <person name="Nixon J."/>
            <person name="Krishnakumar V."/>
            <person name="Bidwell S.L."/>
            <person name="Denoeud F."/>
            <person name="Belcram H."/>
            <person name="Links M.G."/>
            <person name="Just J."/>
            <person name="Clarke C."/>
            <person name="Bender T."/>
            <person name="Huebert T."/>
            <person name="Mason A.S."/>
            <person name="Pires J.C."/>
            <person name="Barker G."/>
            <person name="Moore J."/>
            <person name="Walley P.G."/>
            <person name="Manoli S."/>
            <person name="Batley J."/>
            <person name="Edwards D."/>
            <person name="Nelson M.N."/>
            <person name="Wang X."/>
            <person name="Paterson A.H."/>
            <person name="King G."/>
            <person name="Bancroft I."/>
            <person name="Chalhoub B."/>
            <person name="Sharpe A.G."/>
        </authorList>
    </citation>
    <scope>NUCLEOTIDE SEQUENCE</scope>
    <source>
        <strain evidence="2 3">cv. TO1000</strain>
    </source>
</reference>
<dbReference type="EnsemblPlants" id="Bo5g019680.1">
    <property type="protein sequence ID" value="Bo5g019680.1"/>
    <property type="gene ID" value="Bo5g019680"/>
</dbReference>
<reference evidence="2" key="2">
    <citation type="submission" date="2015-03" db="UniProtKB">
        <authorList>
            <consortium name="EnsemblPlants"/>
        </authorList>
    </citation>
    <scope>IDENTIFICATION</scope>
</reference>
<dbReference type="PANTHER" id="PTHR35317:SF10">
    <property type="entry name" value="RNA-DIRECTED DNA POLYMERASE"/>
    <property type="match status" value="1"/>
</dbReference>
<organism evidence="2 3">
    <name type="scientific">Brassica oleracea var. oleracea</name>
    <dbReference type="NCBI Taxonomy" id="109376"/>
    <lineage>
        <taxon>Eukaryota</taxon>
        <taxon>Viridiplantae</taxon>
        <taxon>Streptophyta</taxon>
        <taxon>Embryophyta</taxon>
        <taxon>Tracheophyta</taxon>
        <taxon>Spermatophyta</taxon>
        <taxon>Magnoliopsida</taxon>
        <taxon>eudicotyledons</taxon>
        <taxon>Gunneridae</taxon>
        <taxon>Pentapetalae</taxon>
        <taxon>rosids</taxon>
        <taxon>malvids</taxon>
        <taxon>Brassicales</taxon>
        <taxon>Brassicaceae</taxon>
        <taxon>Brassiceae</taxon>
        <taxon>Brassica</taxon>
    </lineage>
</organism>
<feature type="region of interest" description="Disordered" evidence="1">
    <location>
        <begin position="180"/>
        <end position="215"/>
    </location>
</feature>
<evidence type="ECO:0000313" key="3">
    <source>
        <dbReference type="Proteomes" id="UP000032141"/>
    </source>
</evidence>
<accession>A0A0D3CA54</accession>